<dbReference type="Gene3D" id="3.40.50.720">
    <property type="entry name" value="NAD(P)-binding Rossmann-like Domain"/>
    <property type="match status" value="1"/>
</dbReference>
<accession>A0A8S9FPX1</accession>
<keyword evidence="1" id="KW-1133">Transmembrane helix</keyword>
<dbReference type="AlphaFoldDB" id="A0A8S9FPX1"/>
<feature type="transmembrane region" description="Helical" evidence="1">
    <location>
        <begin position="32"/>
        <end position="51"/>
    </location>
</feature>
<sequence length="152" mass="17353">MRQRQRLRNEQQLSSLTLPPPLTPKPATTKRTGLYSLVPFIFQIMFSSILFKKLPLETGVSVICLSPGVVLTNVARDLPRIFQALYAVIPYFIFSPQEGCRSSLFSATDPQIPEYWETLKTDDWSSPKIADLQILPKKHTTQKLHIECGKRH</sequence>
<keyword evidence="1" id="KW-0472">Membrane</keyword>
<gene>
    <name evidence="2" type="ORF">F2Q70_00033195</name>
</gene>
<organism evidence="2">
    <name type="scientific">Brassica cretica</name>
    <name type="common">Mustard</name>
    <dbReference type="NCBI Taxonomy" id="69181"/>
    <lineage>
        <taxon>Eukaryota</taxon>
        <taxon>Viridiplantae</taxon>
        <taxon>Streptophyta</taxon>
        <taxon>Embryophyta</taxon>
        <taxon>Tracheophyta</taxon>
        <taxon>Spermatophyta</taxon>
        <taxon>Magnoliopsida</taxon>
        <taxon>eudicotyledons</taxon>
        <taxon>Gunneridae</taxon>
        <taxon>Pentapetalae</taxon>
        <taxon>rosids</taxon>
        <taxon>malvids</taxon>
        <taxon>Brassicales</taxon>
        <taxon>Brassicaceae</taxon>
        <taxon>Brassiceae</taxon>
        <taxon>Brassica</taxon>
    </lineage>
</organism>
<comment type="caution">
    <text evidence="2">The sequence shown here is derived from an EMBL/GenBank/DDBJ whole genome shotgun (WGS) entry which is preliminary data.</text>
</comment>
<keyword evidence="1" id="KW-0812">Transmembrane</keyword>
<name>A0A8S9FPX1_BRACR</name>
<evidence type="ECO:0000313" key="2">
    <source>
        <dbReference type="EMBL" id="KAF2534356.1"/>
    </source>
</evidence>
<protein>
    <submittedName>
        <fullName evidence="2">Uncharacterized protein</fullName>
    </submittedName>
</protein>
<reference evidence="2" key="1">
    <citation type="submission" date="2019-12" db="EMBL/GenBank/DDBJ databases">
        <title>Genome sequencing and annotation of Brassica cretica.</title>
        <authorList>
            <person name="Studholme D.J."/>
            <person name="Sarris P.F."/>
        </authorList>
    </citation>
    <scope>NUCLEOTIDE SEQUENCE</scope>
    <source>
        <strain evidence="2">PFS-102/07</strain>
        <tissue evidence="2">Leaf</tissue>
    </source>
</reference>
<evidence type="ECO:0000256" key="1">
    <source>
        <dbReference type="SAM" id="Phobius"/>
    </source>
</evidence>
<dbReference type="EMBL" id="QGKY02002305">
    <property type="protein sequence ID" value="KAF2534356.1"/>
    <property type="molecule type" value="Genomic_DNA"/>
</dbReference>
<proteinExistence type="predicted"/>